<feature type="region of interest" description="Disordered" evidence="1">
    <location>
        <begin position="1455"/>
        <end position="1481"/>
    </location>
</feature>
<feature type="region of interest" description="Disordered" evidence="1">
    <location>
        <begin position="1285"/>
        <end position="1359"/>
    </location>
</feature>
<dbReference type="KEGG" id="dci:103510074"/>
<feature type="compositionally biased region" description="Polar residues" evidence="1">
    <location>
        <begin position="1466"/>
        <end position="1481"/>
    </location>
</feature>
<reference evidence="4" key="1">
    <citation type="submission" date="2025-08" db="UniProtKB">
        <authorList>
            <consortium name="RefSeq"/>
        </authorList>
    </citation>
    <scope>IDENTIFICATION</scope>
</reference>
<feature type="compositionally biased region" description="Basic and acidic residues" evidence="1">
    <location>
        <begin position="1189"/>
        <end position="1203"/>
    </location>
</feature>
<dbReference type="RefSeq" id="XP_026680035.1">
    <property type="nucleotide sequence ID" value="XM_026824234.1"/>
</dbReference>
<feature type="region of interest" description="Disordered" evidence="1">
    <location>
        <begin position="244"/>
        <end position="271"/>
    </location>
</feature>
<feature type="region of interest" description="Disordered" evidence="1">
    <location>
        <begin position="1649"/>
        <end position="1781"/>
    </location>
</feature>
<accession>A0A3Q0IZZ4</accession>
<organism evidence="3 4">
    <name type="scientific">Diaphorina citri</name>
    <name type="common">Asian citrus psyllid</name>
    <dbReference type="NCBI Taxonomy" id="121845"/>
    <lineage>
        <taxon>Eukaryota</taxon>
        <taxon>Metazoa</taxon>
        <taxon>Ecdysozoa</taxon>
        <taxon>Arthropoda</taxon>
        <taxon>Hexapoda</taxon>
        <taxon>Insecta</taxon>
        <taxon>Pterygota</taxon>
        <taxon>Neoptera</taxon>
        <taxon>Paraneoptera</taxon>
        <taxon>Hemiptera</taxon>
        <taxon>Sternorrhyncha</taxon>
        <taxon>Psylloidea</taxon>
        <taxon>Psyllidae</taxon>
        <taxon>Diaphorininae</taxon>
        <taxon>Diaphorina</taxon>
    </lineage>
</organism>
<feature type="compositionally biased region" description="Basic and acidic residues" evidence="1">
    <location>
        <begin position="1347"/>
        <end position="1357"/>
    </location>
</feature>
<feature type="compositionally biased region" description="Polar residues" evidence="1">
    <location>
        <begin position="401"/>
        <end position="417"/>
    </location>
</feature>
<feature type="compositionally biased region" description="Basic and acidic residues" evidence="1">
    <location>
        <begin position="1157"/>
        <end position="1166"/>
    </location>
</feature>
<feature type="compositionally biased region" description="Polar residues" evidence="1">
    <location>
        <begin position="1174"/>
        <end position="1184"/>
    </location>
</feature>
<feature type="region of interest" description="Disordered" evidence="1">
    <location>
        <begin position="776"/>
        <end position="840"/>
    </location>
</feature>
<evidence type="ECO:0000256" key="1">
    <source>
        <dbReference type="SAM" id="MobiDB-lite"/>
    </source>
</evidence>
<feature type="compositionally biased region" description="Polar residues" evidence="1">
    <location>
        <begin position="781"/>
        <end position="840"/>
    </location>
</feature>
<feature type="compositionally biased region" description="Polar residues" evidence="1">
    <location>
        <begin position="883"/>
        <end position="904"/>
    </location>
</feature>
<feature type="chain" id="PRO_5018299598" evidence="2">
    <location>
        <begin position="22"/>
        <end position="1929"/>
    </location>
</feature>
<feature type="region of interest" description="Disordered" evidence="1">
    <location>
        <begin position="401"/>
        <end position="420"/>
    </location>
</feature>
<feature type="compositionally biased region" description="Polar residues" evidence="1">
    <location>
        <begin position="1718"/>
        <end position="1749"/>
    </location>
</feature>
<keyword evidence="3" id="KW-1185">Reference proteome</keyword>
<feature type="compositionally biased region" description="Polar residues" evidence="1">
    <location>
        <begin position="1665"/>
        <end position="1708"/>
    </location>
</feature>
<evidence type="ECO:0000313" key="4">
    <source>
        <dbReference type="RefSeq" id="XP_026680035.1"/>
    </source>
</evidence>
<sequence length="1929" mass="218372">MLQFSIAAACCTIFLISSVAADATEDTRWSRQASSERERRIDDWVPVTDPCPTCKRPLIGEQKPGQSDDISSLLTPPNFGKPRNLPLSSQDAFFTSPLPKGQNSIQFPNNRPFSLRQANGPPNFLQSGQPNPFIQEQKSQQFFSGPPAQTHQSFSFQQPPFFIPPQQSHFPIPNQPRPQFNFIQPPSASGRPQTLPPQFNNRIPPKVNTFPGVVTPVPIGALQNEKEEVQLLYVPVETLQKNKLKDSRPFGKQSSEKGPTFQLSPTSQSIIKDQRFPIPAEQLNQREPKQNFNGIPPSQLIINGSIYTYSCTNTTTKSSIPPQFSNPSSFQFQQIGDTKFSSGFEQNFRHPGFQTFTPPQNQPPPPPSFIRNENQNRFEFAQQSAVPSNEIRQTTPTFNQFASSQTPAPTFTNQVQYTPIPVPTLPQNPPPHQPPLAVYMERNENSKVTDVLSILKEAKTIPVLDQVEEQSPIVFVGPSSLDPPKGYVKFDLPYLSSLESNRIERKIANLPFFVAPLNFKPPPGYSKVPFPAPHIGSVVISNSTIFKEALEKPSTKVPFSSFDLSTQKAFSDNTQVTLSSSPNFYQETKSNEISSTTPLPSTFKQFTTAPSFETNPPTFETSRPQFEFQEQQFTRKPTINSLPPFEEVQNVQFTQPPADIKPQFVEKQPEFNVNQPQGVKQEEFRVGQQQFSEQSFDAKQQFNVQPQFNPPQTPLKPQFTAGTPQFEVQQPQFNSVSSQFDIKQGEITAPLPSIPQFEGQQITYQFEKDQFKANNQREQEFANQRQPEFANQRQPEFTNQRQPEFTNQRQPEFTNQRQPEFTNQRQPEFTNQRQPEFTNLRQPDFTTQREQEFTTQPQAPQLVPENTFEVNQPQFNNQPQDQIYNQQNSFEPPQTSDFANQPNVHQNNENVVSQQAQYDLTTEAPAQVESTTVYIPRRKTTTPKQQYKSSTPPPNYNPRRNRKPLYRGLPKNSGEIQATTQATFVSDYNEPQKPVYNSERPQSNHIGTRFEETFTPKNENYPTEKPKEYQTASETYYQPEIVDNTVVPLFEEKPTENYPKTENIETTPTFTQQTPNYSNFQGINQFFNQVIQKETYIPQERTTVSTETPTTLPARVEQSFYTAQQNTIETSQSPIYTQTTPQTEATPQQSVSSNDQEYTKKPNFSEKRHKYRQKLQNTGNSYENTPVHDNGEKTDAVETEKPLRNKNKYRNRQRLGNRGQYRTSTSTEAVDENIPAHFSSITNQNAYNQVTENSEIQSTSTEHASTKIDVGKYGTFKRRRPIKAYERASTSTESSNVDVETTPQYVSSTRSYRPRARTTSAPGERVTRHRARRPSTSTTPETTSVSDHTEPPPRIEENTSVDWGSYVSSFNPSAQGNDVLGSLEDQNKISKTEENAIDQFSIQKSQSYEITSPTSNIDFSQNSAVTSSDQASYSTNDQGSVSQFETRKFSSKKLHSGFAESDNTHQDTPVSTNYDSQLDTINSRNTGFRTEETNLEASNVDDKSILDKSTEGKKAYDPATGKKVGARRRGQWVRVRVKKPNQEYFETAESQNVANLGNSVQNPTKPSVIRLSSEEFSRLQNKGHFEPEGSVSDHVYFTSTTERVTTTTTEDSPSRFDLEKGVSAMIAEFMNVDEDESKDNAQEIFENVEAKPSEQPVIPKEETSIENQQVSGSYGIDNTENLRTTTVASSQNESVQSNGDSSINSPNEQNKDEVYTQEYVNENISNGANIEQTVEQQNKNAAYDNTNHFSPVPSEISAGAFQTQYHENYNEESEQKESQLKEREIKHNAEENLNYEFSNHKYDDKGYVVESEGHEDVQGEKQVEQKEEINATTTPLPVVNVENKVQEIPKENVSTEAPEITTSSPDSEVPTEEYDVAITTELPSGTTHSKVLGTSTTTEISLETEICYKGRCVKSKKKRPAYQDLLPVN</sequence>
<dbReference type="PaxDb" id="121845-A0A3Q0IZZ4"/>
<feature type="compositionally biased region" description="Low complexity" evidence="1">
    <location>
        <begin position="1137"/>
        <end position="1149"/>
    </location>
</feature>
<feature type="compositionally biased region" description="Polar residues" evidence="1">
    <location>
        <begin position="64"/>
        <end position="75"/>
    </location>
</feature>
<proteinExistence type="predicted"/>
<feature type="compositionally biased region" description="Polar residues" evidence="1">
    <location>
        <begin position="1127"/>
        <end position="1136"/>
    </location>
</feature>
<feature type="region of interest" description="Disordered" evidence="1">
    <location>
        <begin position="1127"/>
        <end position="1210"/>
    </location>
</feature>
<feature type="compositionally biased region" description="Low complexity" evidence="1">
    <location>
        <begin position="1334"/>
        <end position="1346"/>
    </location>
</feature>
<evidence type="ECO:0000256" key="2">
    <source>
        <dbReference type="SAM" id="SignalP"/>
    </source>
</evidence>
<feature type="region of interest" description="Disordered" evidence="1">
    <location>
        <begin position="1849"/>
        <end position="1871"/>
    </location>
</feature>
<feature type="compositionally biased region" description="Polar residues" evidence="1">
    <location>
        <begin position="1288"/>
        <end position="1321"/>
    </location>
</feature>
<evidence type="ECO:0000313" key="3">
    <source>
        <dbReference type="Proteomes" id="UP000079169"/>
    </source>
</evidence>
<feature type="region of interest" description="Disordered" evidence="1">
    <location>
        <begin position="53"/>
        <end position="92"/>
    </location>
</feature>
<protein>
    <submittedName>
        <fullName evidence="4">Uncharacterized protein LOC103510074</fullName>
    </submittedName>
</protein>
<keyword evidence="2" id="KW-0732">Signal</keyword>
<feature type="region of interest" description="Disordered" evidence="1">
    <location>
        <begin position="871"/>
        <end position="904"/>
    </location>
</feature>
<feature type="signal peptide" evidence="2">
    <location>
        <begin position="1"/>
        <end position="21"/>
    </location>
</feature>
<feature type="compositionally biased region" description="Basic and acidic residues" evidence="1">
    <location>
        <begin position="1811"/>
        <end position="1829"/>
    </location>
</feature>
<feature type="region of interest" description="Disordered" evidence="1">
    <location>
        <begin position="922"/>
        <end position="972"/>
    </location>
</feature>
<feature type="compositionally biased region" description="Polar residues" evidence="1">
    <location>
        <begin position="1852"/>
        <end position="1866"/>
    </location>
</feature>
<feature type="region of interest" description="Disordered" evidence="1">
    <location>
        <begin position="1811"/>
        <end position="1835"/>
    </location>
</feature>
<feature type="region of interest" description="Disordered" evidence="1">
    <location>
        <begin position="351"/>
        <end position="372"/>
    </location>
</feature>
<dbReference type="GeneID" id="103510074"/>
<dbReference type="STRING" id="121845.A0A3Q0IZZ4"/>
<dbReference type="Proteomes" id="UP000079169">
    <property type="component" value="Unplaced"/>
</dbReference>
<gene>
    <name evidence="4" type="primary">LOC103510074</name>
</gene>
<feature type="compositionally biased region" description="Low complexity" evidence="1">
    <location>
        <begin position="871"/>
        <end position="882"/>
    </location>
</feature>
<name>A0A3Q0IZZ4_DIACI</name>
<feature type="compositionally biased region" description="Polar residues" evidence="1">
    <location>
        <begin position="252"/>
        <end position="271"/>
    </location>
</feature>